<proteinExistence type="predicted"/>
<protein>
    <submittedName>
        <fullName evidence="1">(salmon louse) hypothetical protein</fullName>
    </submittedName>
</protein>
<organism evidence="1 2">
    <name type="scientific">Lepeophtheirus salmonis</name>
    <name type="common">Salmon louse</name>
    <name type="synonym">Caligus salmonis</name>
    <dbReference type="NCBI Taxonomy" id="72036"/>
    <lineage>
        <taxon>Eukaryota</taxon>
        <taxon>Metazoa</taxon>
        <taxon>Ecdysozoa</taxon>
        <taxon>Arthropoda</taxon>
        <taxon>Crustacea</taxon>
        <taxon>Multicrustacea</taxon>
        <taxon>Hexanauplia</taxon>
        <taxon>Copepoda</taxon>
        <taxon>Siphonostomatoida</taxon>
        <taxon>Caligidae</taxon>
        <taxon>Lepeophtheirus</taxon>
    </lineage>
</organism>
<dbReference type="Proteomes" id="UP000675881">
    <property type="component" value="Chromosome 3"/>
</dbReference>
<gene>
    <name evidence="1" type="ORF">LSAA_7894</name>
</gene>
<dbReference type="EMBL" id="HG994582">
    <property type="protein sequence ID" value="CAF2882425.1"/>
    <property type="molecule type" value="Genomic_DNA"/>
</dbReference>
<name>A0A7R8CP30_LEPSM</name>
<keyword evidence="2" id="KW-1185">Reference proteome</keyword>
<dbReference type="AlphaFoldDB" id="A0A7R8CP30"/>
<evidence type="ECO:0000313" key="1">
    <source>
        <dbReference type="EMBL" id="CAF2882425.1"/>
    </source>
</evidence>
<reference evidence="1" key="1">
    <citation type="submission" date="2021-02" db="EMBL/GenBank/DDBJ databases">
        <authorList>
            <person name="Bekaert M."/>
        </authorList>
    </citation>
    <scope>NUCLEOTIDE SEQUENCE</scope>
    <source>
        <strain evidence="1">IoA-00</strain>
    </source>
</reference>
<evidence type="ECO:0000313" key="2">
    <source>
        <dbReference type="Proteomes" id="UP000675881"/>
    </source>
</evidence>
<accession>A0A7R8CP30</accession>
<sequence length="151" mass="17078">MLGFLVTLSHVEAINLGIPEKGGSDLYKCEDDDGGLKSLERTILSAPYFLRHSDGNEEEIISNPKQPKNDERDLKWKKKGSRFSCPYIFQNGRHLPHIGESIGVFLFFLDQNLRDLIILESNSTSSSLDKERFNSQAIPHISANNISRGRF</sequence>